<dbReference type="EMBL" id="CAJVCH010186245">
    <property type="protein sequence ID" value="CAG7729910.1"/>
    <property type="molecule type" value="Genomic_DNA"/>
</dbReference>
<accession>A0A8J2KQ13</accession>
<dbReference type="AlphaFoldDB" id="A0A8J2KQ13"/>
<evidence type="ECO:0000313" key="1">
    <source>
        <dbReference type="EMBL" id="CAG7729910.1"/>
    </source>
</evidence>
<gene>
    <name evidence="1" type="ORF">AFUS01_LOCUS18595</name>
</gene>
<organism evidence="1 2">
    <name type="scientific">Allacma fusca</name>
    <dbReference type="NCBI Taxonomy" id="39272"/>
    <lineage>
        <taxon>Eukaryota</taxon>
        <taxon>Metazoa</taxon>
        <taxon>Ecdysozoa</taxon>
        <taxon>Arthropoda</taxon>
        <taxon>Hexapoda</taxon>
        <taxon>Collembola</taxon>
        <taxon>Symphypleona</taxon>
        <taxon>Sminthuridae</taxon>
        <taxon>Allacma</taxon>
    </lineage>
</organism>
<sequence>MHWVPVRVIILKIKLSSTLCLKVFLTRYRPLRIMVTTALQASSTWEQKMSPMVPTTNIQSVPHYPYAVWKLQV</sequence>
<reference evidence="1" key="1">
    <citation type="submission" date="2021-06" db="EMBL/GenBank/DDBJ databases">
        <authorList>
            <person name="Hodson N. C."/>
            <person name="Mongue J. A."/>
            <person name="Jaron S. K."/>
        </authorList>
    </citation>
    <scope>NUCLEOTIDE SEQUENCE</scope>
</reference>
<comment type="caution">
    <text evidence="1">The sequence shown here is derived from an EMBL/GenBank/DDBJ whole genome shotgun (WGS) entry which is preliminary data.</text>
</comment>
<dbReference type="Proteomes" id="UP000708208">
    <property type="component" value="Unassembled WGS sequence"/>
</dbReference>
<protein>
    <submittedName>
        <fullName evidence="1">Uncharacterized protein</fullName>
    </submittedName>
</protein>
<name>A0A8J2KQ13_9HEXA</name>
<keyword evidence="2" id="KW-1185">Reference proteome</keyword>
<evidence type="ECO:0000313" key="2">
    <source>
        <dbReference type="Proteomes" id="UP000708208"/>
    </source>
</evidence>
<proteinExistence type="predicted"/>